<organism evidence="2 3">
    <name type="scientific">Blastocystis sp. subtype 1 (strain ATCC 50177 / NandII)</name>
    <dbReference type="NCBI Taxonomy" id="478820"/>
    <lineage>
        <taxon>Eukaryota</taxon>
        <taxon>Sar</taxon>
        <taxon>Stramenopiles</taxon>
        <taxon>Bigyra</taxon>
        <taxon>Opalozoa</taxon>
        <taxon>Opalinata</taxon>
        <taxon>Blastocystidae</taxon>
        <taxon>Blastocystis</taxon>
    </lineage>
</organism>
<dbReference type="STRING" id="478820.A0A196SEK9"/>
<accession>A0A196SEK9</accession>
<proteinExistence type="predicted"/>
<evidence type="ECO:0000256" key="1">
    <source>
        <dbReference type="SAM" id="MobiDB-lite"/>
    </source>
</evidence>
<comment type="caution">
    <text evidence="2">The sequence shown here is derived from an EMBL/GenBank/DDBJ whole genome shotgun (WGS) entry which is preliminary data.</text>
</comment>
<evidence type="ECO:0000313" key="3">
    <source>
        <dbReference type="Proteomes" id="UP000078348"/>
    </source>
</evidence>
<gene>
    <name evidence="2" type="ORF">AV274_2777</name>
</gene>
<dbReference type="Proteomes" id="UP000078348">
    <property type="component" value="Unassembled WGS sequence"/>
</dbReference>
<feature type="region of interest" description="Disordered" evidence="1">
    <location>
        <begin position="413"/>
        <end position="433"/>
    </location>
</feature>
<dbReference type="Gene3D" id="3.30.420.40">
    <property type="match status" value="2"/>
</dbReference>
<feature type="compositionally biased region" description="Pro residues" evidence="1">
    <location>
        <begin position="524"/>
        <end position="533"/>
    </location>
</feature>
<dbReference type="EMBL" id="LXWW01000139">
    <property type="protein sequence ID" value="OAO15438.1"/>
    <property type="molecule type" value="Genomic_DNA"/>
</dbReference>
<evidence type="ECO:0000313" key="2">
    <source>
        <dbReference type="EMBL" id="OAO15438.1"/>
    </source>
</evidence>
<reference evidence="2 3" key="1">
    <citation type="submission" date="2016-05" db="EMBL/GenBank/DDBJ databases">
        <title>Nuclear genome of Blastocystis sp. subtype 1 NandII.</title>
        <authorList>
            <person name="Gentekaki E."/>
            <person name="Curtis B."/>
            <person name="Stairs C."/>
            <person name="Eme L."/>
            <person name="Herman E."/>
            <person name="Klimes V."/>
            <person name="Arias M.C."/>
            <person name="Elias M."/>
            <person name="Hilliou F."/>
            <person name="Klute M."/>
            <person name="Malik S.-B."/>
            <person name="Pightling A."/>
            <person name="Rachubinski R."/>
            <person name="Salas D."/>
            <person name="Schlacht A."/>
            <person name="Suga H."/>
            <person name="Archibald J."/>
            <person name="Ball S.G."/>
            <person name="Clark G."/>
            <person name="Dacks J."/>
            <person name="Van Der Giezen M."/>
            <person name="Tsaousis A."/>
            <person name="Roger A."/>
        </authorList>
    </citation>
    <scope>NUCLEOTIDE SEQUENCE [LARGE SCALE GENOMIC DNA]</scope>
    <source>
        <strain evidence="3">ATCC 50177 / NandII</strain>
    </source>
</reference>
<protein>
    <submittedName>
        <fullName evidence="2">Uncharacterized protein</fullName>
    </submittedName>
</protein>
<name>A0A196SEK9_BLAHN</name>
<dbReference type="SUPFAM" id="SSF53067">
    <property type="entry name" value="Actin-like ATPase domain"/>
    <property type="match status" value="1"/>
</dbReference>
<dbReference type="InterPro" id="IPR043129">
    <property type="entry name" value="ATPase_NBD"/>
</dbReference>
<dbReference type="Gene3D" id="3.90.640.10">
    <property type="entry name" value="Actin, Chain A, domain 4"/>
    <property type="match status" value="1"/>
</dbReference>
<keyword evidence="3" id="KW-1185">Reference proteome</keyword>
<sequence length="694" mass="76498">MKRIFLIDNGCYSTKCSVINYDPSTATGTEEVRTFPTALDYIDGEYNIINEDNGGASIIRYFRAFFGMTKDAAQVKAEKLFPFMDFVYDNNGFAAISLSEGSNPVSCVELTREYVKKLYEKMNGDNKVDYVYFALPKEFDEETCNLYKTEVRSCIHATCSFVSYTDLLLIAAERKQVLSVDIGASMLNVSLLRDNEVERTKSFILGSGYALDTAIVEFVKKEMGIVVNEEKRYVNVFLMQTAEKVRRTLDTAQEAQVDLTDISSFITCDTSTMTVRSNQLNTILGNYKKDLSFNIDLVRSIPGVDNSKSKLVLSGGMASQRFLKDCLGDLDKADEGLDKTLVTLQSLTLFFKKDQNAPLLTLSNPAEESADSFVIDVSFPTPNRVNDPPLIYSDPASSYRSTDSIQINSIPSDDVSEEVATPVNTQVPTPKPMSIMNGPNEIPLPMHPIQVTAVKKTDKPVSSYGVDVPSEPRVRIPTRLTSVGEDSLSNQGESMSPPDSPLLPAEKGQSPPMVPKAPLVQNPPARPTSPPPVPSVITTSFASPSPTDSIQTPHPMSFTSPEASLQGPTAVVVNDSTAPPSFYPISEKPQKPIAQSPYDIVDEKGNIIFAKGSPLSQIARAEVKATFYQLVFRKEFFKVAEQKERLGTCICQLERGLRGGTVLHVNYVLMNGNISFQVTYNHNGKTVKEERTMK</sequence>
<feature type="region of interest" description="Disordered" evidence="1">
    <location>
        <begin position="478"/>
        <end position="533"/>
    </location>
</feature>
<dbReference type="AlphaFoldDB" id="A0A196SEK9"/>